<dbReference type="EMBL" id="CDMZ01000695">
    <property type="protein sequence ID" value="CEM19660.1"/>
    <property type="molecule type" value="Genomic_DNA"/>
</dbReference>
<evidence type="ECO:0000313" key="2">
    <source>
        <dbReference type="EMBL" id="CEM19660.1"/>
    </source>
</evidence>
<feature type="region of interest" description="Disordered" evidence="1">
    <location>
        <begin position="290"/>
        <end position="337"/>
    </location>
</feature>
<protein>
    <submittedName>
        <fullName evidence="2">Uncharacterized protein</fullName>
    </submittedName>
</protein>
<dbReference type="VEuPathDB" id="CryptoDB:Cvel_3843"/>
<evidence type="ECO:0000256" key="1">
    <source>
        <dbReference type="SAM" id="MobiDB-lite"/>
    </source>
</evidence>
<reference evidence="2" key="1">
    <citation type="submission" date="2014-11" db="EMBL/GenBank/DDBJ databases">
        <authorList>
            <person name="Otto D Thomas"/>
            <person name="Naeem Raeece"/>
        </authorList>
    </citation>
    <scope>NUCLEOTIDE SEQUENCE</scope>
</reference>
<accession>A0A0G4FWQ4</accession>
<feature type="compositionally biased region" description="Basic and acidic residues" evidence="1">
    <location>
        <begin position="292"/>
        <end position="337"/>
    </location>
</feature>
<gene>
    <name evidence="2" type="ORF">Cvel_3843</name>
</gene>
<dbReference type="PhylomeDB" id="A0A0G4FWQ4"/>
<organism evidence="2">
    <name type="scientific">Chromera velia CCMP2878</name>
    <dbReference type="NCBI Taxonomy" id="1169474"/>
    <lineage>
        <taxon>Eukaryota</taxon>
        <taxon>Sar</taxon>
        <taxon>Alveolata</taxon>
        <taxon>Colpodellida</taxon>
        <taxon>Chromeraceae</taxon>
        <taxon>Chromera</taxon>
    </lineage>
</organism>
<proteinExistence type="predicted"/>
<sequence length="337" mass="38518">MKVLRWVDEKHENYLKEAIFGELQTGAQREAGPELQAIIESGDVEALQFLEGRATALFGKRLPDSFAHCFKSHRFCSSAFEHNQWDMIRYLRVRPDPCPWSAFPYFHAGYGTEIGVRLRAYEVDLVKSITENSLAQPPPVPSDLRSHFRSAILEALETHEDYVGGNSDWDLTHMWPFLSPHRWLYVLNLPMVEWLVAIAKEEREGITVESVCRVFQEASPTLQFRLTIMLSSLFSRSNDLRLLSRLRKYGAAVELRRGEVERESFAAFCSVIESQGVDVVTSLQRTVRVGGRARDEQGERVSSENGEGREEGQEGDERGRGNDREVPNRELSRETDL</sequence>
<name>A0A0G4FWQ4_9ALVE</name>
<dbReference type="AlphaFoldDB" id="A0A0G4FWQ4"/>